<evidence type="ECO:0000313" key="3">
    <source>
        <dbReference type="EMBL" id="GAA4127769.1"/>
    </source>
</evidence>
<dbReference type="Pfam" id="PF07811">
    <property type="entry name" value="TadE"/>
    <property type="match status" value="1"/>
</dbReference>
<name>A0ABP7XYW1_9ACTN</name>
<protein>
    <recommendedName>
        <fullName evidence="2">TadE-like domain-containing protein</fullName>
    </recommendedName>
</protein>
<accession>A0ABP7XYW1</accession>
<proteinExistence type="predicted"/>
<comment type="caution">
    <text evidence="3">The sequence shown here is derived from an EMBL/GenBank/DDBJ whole genome shotgun (WGS) entry which is preliminary data.</text>
</comment>
<keyword evidence="1" id="KW-1133">Transmembrane helix</keyword>
<gene>
    <name evidence="3" type="ORF">GCM10022215_38600</name>
</gene>
<dbReference type="InterPro" id="IPR012495">
    <property type="entry name" value="TadE-like_dom"/>
</dbReference>
<organism evidence="3 4">
    <name type="scientific">Nocardioides fonticola</name>
    <dbReference type="NCBI Taxonomy" id="450363"/>
    <lineage>
        <taxon>Bacteria</taxon>
        <taxon>Bacillati</taxon>
        <taxon>Actinomycetota</taxon>
        <taxon>Actinomycetes</taxon>
        <taxon>Propionibacteriales</taxon>
        <taxon>Nocardioidaceae</taxon>
        <taxon>Nocardioides</taxon>
    </lineage>
</organism>
<reference evidence="4" key="1">
    <citation type="journal article" date="2019" name="Int. J. Syst. Evol. Microbiol.">
        <title>The Global Catalogue of Microorganisms (GCM) 10K type strain sequencing project: providing services to taxonomists for standard genome sequencing and annotation.</title>
        <authorList>
            <consortium name="The Broad Institute Genomics Platform"/>
            <consortium name="The Broad Institute Genome Sequencing Center for Infectious Disease"/>
            <person name="Wu L."/>
            <person name="Ma J."/>
        </authorList>
    </citation>
    <scope>NUCLEOTIDE SEQUENCE [LARGE SCALE GENOMIC DNA]</scope>
    <source>
        <strain evidence="4">JCM 16703</strain>
    </source>
</reference>
<sequence>MTPALGPPDLDDSAMTIRTRISALKHRRPRDERGYGAPEFVLVMPVVMLIFLLLVQWSVQLYNDRIVHAAARESAVSAAAWDGTEADGRQTAKDYLADSGSDLSNTNVTITLSPTEVTVTVSGDVMTLVPGMTKRVSATATVPRERFAQ</sequence>
<keyword evidence="4" id="KW-1185">Reference proteome</keyword>
<keyword evidence="1" id="KW-0472">Membrane</keyword>
<dbReference type="Proteomes" id="UP001501495">
    <property type="component" value="Unassembled WGS sequence"/>
</dbReference>
<dbReference type="EMBL" id="BAAAZH010000031">
    <property type="protein sequence ID" value="GAA4127769.1"/>
    <property type="molecule type" value="Genomic_DNA"/>
</dbReference>
<feature type="transmembrane region" description="Helical" evidence="1">
    <location>
        <begin position="35"/>
        <end position="55"/>
    </location>
</feature>
<evidence type="ECO:0000313" key="4">
    <source>
        <dbReference type="Proteomes" id="UP001501495"/>
    </source>
</evidence>
<evidence type="ECO:0000256" key="1">
    <source>
        <dbReference type="SAM" id="Phobius"/>
    </source>
</evidence>
<evidence type="ECO:0000259" key="2">
    <source>
        <dbReference type="Pfam" id="PF07811"/>
    </source>
</evidence>
<keyword evidence="1" id="KW-0812">Transmembrane</keyword>
<feature type="domain" description="TadE-like" evidence="2">
    <location>
        <begin position="34"/>
        <end position="75"/>
    </location>
</feature>